<comment type="caution">
    <text evidence="2">The sequence shown here is derived from an EMBL/GenBank/DDBJ whole genome shotgun (WGS) entry which is preliminary data.</text>
</comment>
<proteinExistence type="predicted"/>
<feature type="domain" description="Transposase DDE" evidence="1">
    <location>
        <begin position="2"/>
        <end position="57"/>
    </location>
</feature>
<keyword evidence="3" id="KW-1185">Reference proteome</keyword>
<organism evidence="2 3">
    <name type="scientific">Belliella filtrata</name>
    <dbReference type="NCBI Taxonomy" id="2923435"/>
    <lineage>
        <taxon>Bacteria</taxon>
        <taxon>Pseudomonadati</taxon>
        <taxon>Bacteroidota</taxon>
        <taxon>Cytophagia</taxon>
        <taxon>Cytophagales</taxon>
        <taxon>Cyclobacteriaceae</taxon>
        <taxon>Belliella</taxon>
    </lineage>
</organism>
<accession>A0ABS9V1H6</accession>
<name>A0ABS9V1H6_9BACT</name>
<dbReference type="EMBL" id="JAKZGP010000029">
    <property type="protein sequence ID" value="MCH7410064.1"/>
    <property type="molecule type" value="Genomic_DNA"/>
</dbReference>
<gene>
    <name evidence="2" type="ORF">MM239_11715</name>
</gene>
<dbReference type="Proteomes" id="UP001165489">
    <property type="component" value="Unassembled WGS sequence"/>
</dbReference>
<sequence length="109" mass="12733">MSEQKHKHRSNSNIEPEAVFDQLKSNNKFNRFSFIGLEKVEMEFLLIAIGNDFRKMVAKTIFLLNHQSLTYLLETKLRLIDQVLNWNSKKTKKRQSTTVSGDYSLRIAA</sequence>
<protein>
    <submittedName>
        <fullName evidence="2">Transposase</fullName>
    </submittedName>
</protein>
<evidence type="ECO:0000259" key="1">
    <source>
        <dbReference type="Pfam" id="PF13751"/>
    </source>
</evidence>
<dbReference type="RefSeq" id="WP_241348433.1">
    <property type="nucleotide sequence ID" value="NZ_JAKZGP010000029.1"/>
</dbReference>
<evidence type="ECO:0000313" key="2">
    <source>
        <dbReference type="EMBL" id="MCH7410064.1"/>
    </source>
</evidence>
<dbReference type="Pfam" id="PF13751">
    <property type="entry name" value="DDE_Tnp_1_6"/>
    <property type="match status" value="1"/>
</dbReference>
<evidence type="ECO:0000313" key="3">
    <source>
        <dbReference type="Proteomes" id="UP001165489"/>
    </source>
</evidence>
<reference evidence="2" key="1">
    <citation type="submission" date="2022-03" db="EMBL/GenBank/DDBJ databases">
        <title>De novo assembled genomes of Belliella spp. (Cyclobacteriaceae) strains.</title>
        <authorList>
            <person name="Szabo A."/>
            <person name="Korponai K."/>
            <person name="Felfoldi T."/>
        </authorList>
    </citation>
    <scope>NUCLEOTIDE SEQUENCE</scope>
    <source>
        <strain evidence="2">DSM 111904</strain>
    </source>
</reference>
<dbReference type="InterPro" id="IPR025668">
    <property type="entry name" value="Tnp_DDE_dom"/>
</dbReference>